<organism evidence="1 2">
    <name type="scientific">Mycoplasma suis (strain Illinois)</name>
    <dbReference type="NCBI Taxonomy" id="768700"/>
    <lineage>
        <taxon>Bacteria</taxon>
        <taxon>Bacillati</taxon>
        <taxon>Mycoplasmatota</taxon>
        <taxon>Mollicutes</taxon>
        <taxon>Mycoplasmataceae</taxon>
        <taxon>Mycoplasma</taxon>
    </lineage>
</organism>
<reference evidence="1 2" key="1">
    <citation type="journal article" date="2011" name="J. Bacteriol.">
        <title>Complete genome sequences of two hemotropic Mycoplasmas, Mycoplasma haemofelis strain Ohio2 and Mycoplasma suis strain Illinois.</title>
        <authorList>
            <person name="Messick J.B."/>
            <person name="Santos A.P."/>
            <person name="Guimaraes A.M."/>
        </authorList>
    </citation>
    <scope>NUCLEOTIDE SEQUENCE [LARGE SCALE GENOMIC DNA]</scope>
    <source>
        <strain evidence="1 2">Illinois</strain>
    </source>
</reference>
<keyword evidence="2" id="KW-1185">Reference proteome</keyword>
<dbReference type="RefSeq" id="WP_013610150.1">
    <property type="nucleotide sequence ID" value="NC_015155.1"/>
</dbReference>
<dbReference type="Proteomes" id="UP000007484">
    <property type="component" value="Chromosome"/>
</dbReference>
<sequence length="363" mass="42101">MIWKLIISLLGIPVGTNIGIFLPKIDGIYIGKNRVKVNEEEIDEEKSKSKDLEKTVVNKFDSEKGDQQNLRILIPCIKEDLAGEWIHNEIEKMVDQVSSQSIKELKEMIKEVTYSLYGCEDIFTQVNGEAKRWNTLNRRLQQVSILNKESEEKEIQFGLGTKVKETELEQNKRDWGNLRGVKVEFSELKNIGEEHKTEIKNKLKEILIKALSKVLREGKWSPGIITRELKQQQYNSQSRRYSKEESYSDEQIRQLIDKCGANCMFSTGQGIVWNPNVRQDGAAKWFEDKMRNTDTNQQKMGLKDAMLSMNFNWRWLREIIEVAIWKEVHSLIGENKQNIGQEMCRFGDWGVACPKGGVVWGRN</sequence>
<dbReference type="KEGG" id="mss:MSU_0810"/>
<evidence type="ECO:0000313" key="2">
    <source>
        <dbReference type="Proteomes" id="UP000007484"/>
    </source>
</evidence>
<name>F0QS61_MYCSL</name>
<accession>F0QS61</accession>
<protein>
    <submittedName>
        <fullName evidence="1">Uncharacterized protein</fullName>
    </submittedName>
</protein>
<dbReference type="AlphaFoldDB" id="F0QS61"/>
<dbReference type="STRING" id="768700.MSU_0810"/>
<dbReference type="EMBL" id="CP002525">
    <property type="protein sequence ID" value="ADX98331.1"/>
    <property type="molecule type" value="Genomic_DNA"/>
</dbReference>
<proteinExistence type="predicted"/>
<gene>
    <name evidence="1" type="ordered locus">MSU_0810</name>
</gene>
<evidence type="ECO:0000313" key="1">
    <source>
        <dbReference type="EMBL" id="ADX98331.1"/>
    </source>
</evidence>
<dbReference type="HOGENOM" id="CLU_068041_0_0_14"/>